<dbReference type="InterPro" id="IPR001680">
    <property type="entry name" value="WD40_rpt"/>
</dbReference>
<feature type="compositionally biased region" description="Basic and acidic residues" evidence="7">
    <location>
        <begin position="61"/>
        <end position="78"/>
    </location>
</feature>
<reference evidence="8" key="1">
    <citation type="submission" date="2020-05" db="UniProtKB">
        <authorList>
            <consortium name="EnsemblMetazoa"/>
        </authorList>
    </citation>
    <scope>IDENTIFICATION</scope>
    <source>
        <strain evidence="8">SANGQUA</strain>
    </source>
</reference>
<proteinExistence type="inferred from homology"/>
<protein>
    <submittedName>
        <fullName evidence="8">Uncharacterized protein</fullName>
    </submittedName>
</protein>
<keyword evidence="2" id="KW-0698">rRNA processing</keyword>
<evidence type="ECO:0000313" key="8">
    <source>
        <dbReference type="EnsemblMetazoa" id="AQUA006011-PA"/>
    </source>
</evidence>
<comment type="similarity">
    <text evidence="6">Belongs to the WD repeat UTP18 family.</text>
</comment>
<dbReference type="STRING" id="34691.A0A182X875"/>
<dbReference type="InterPro" id="IPR036322">
    <property type="entry name" value="WD40_repeat_dom_sf"/>
</dbReference>
<feature type="compositionally biased region" description="Basic residues" evidence="7">
    <location>
        <begin position="173"/>
        <end position="184"/>
    </location>
</feature>
<feature type="region of interest" description="Disordered" evidence="7">
    <location>
        <begin position="257"/>
        <end position="310"/>
    </location>
</feature>
<feature type="compositionally biased region" description="Basic residues" evidence="7">
    <location>
        <begin position="216"/>
        <end position="228"/>
    </location>
</feature>
<evidence type="ECO:0000313" key="9">
    <source>
        <dbReference type="Proteomes" id="UP000076407"/>
    </source>
</evidence>
<keyword evidence="9" id="KW-1185">Reference proteome</keyword>
<comment type="subcellular location">
    <subcellularLocation>
        <location evidence="1">Nucleus</location>
        <location evidence="1">Nucleolus</location>
    </subcellularLocation>
</comment>
<dbReference type="Gene3D" id="2.130.10.10">
    <property type="entry name" value="YVTN repeat-like/Quinoprotein amine dehydrogenase"/>
    <property type="match status" value="1"/>
</dbReference>
<name>A0A182X875_ANOQN</name>
<dbReference type="GO" id="GO:0034388">
    <property type="term" value="C:Pwp2p-containing subcomplex of 90S preribosome"/>
    <property type="evidence" value="ECO:0007669"/>
    <property type="project" value="TreeGrafter"/>
</dbReference>
<dbReference type="PANTHER" id="PTHR18359:SF0">
    <property type="entry name" value="U3 SMALL NUCLEOLAR RNA-ASSOCIATED PROTEIN 18 HOMOLOG"/>
    <property type="match status" value="1"/>
</dbReference>
<evidence type="ECO:0000256" key="7">
    <source>
        <dbReference type="SAM" id="MobiDB-lite"/>
    </source>
</evidence>
<dbReference type="PANTHER" id="PTHR18359">
    <property type="entry name" value="WD-REPEAT PROTEIN-RELATED"/>
    <property type="match status" value="1"/>
</dbReference>
<evidence type="ECO:0000256" key="6">
    <source>
        <dbReference type="ARBA" id="ARBA00025767"/>
    </source>
</evidence>
<feature type="compositionally biased region" description="Basic residues" evidence="7">
    <location>
        <begin position="275"/>
        <end position="288"/>
    </location>
</feature>
<dbReference type="InterPro" id="IPR015943">
    <property type="entry name" value="WD40/YVTN_repeat-like_dom_sf"/>
</dbReference>
<keyword evidence="5" id="KW-0539">Nucleus</keyword>
<evidence type="ECO:0000256" key="1">
    <source>
        <dbReference type="ARBA" id="ARBA00004604"/>
    </source>
</evidence>
<evidence type="ECO:0000256" key="5">
    <source>
        <dbReference type="ARBA" id="ARBA00023242"/>
    </source>
</evidence>
<organism evidence="8 9">
    <name type="scientific">Anopheles quadriannulatus</name>
    <name type="common">Mosquito</name>
    <dbReference type="NCBI Taxonomy" id="34691"/>
    <lineage>
        <taxon>Eukaryota</taxon>
        <taxon>Metazoa</taxon>
        <taxon>Ecdysozoa</taxon>
        <taxon>Arthropoda</taxon>
        <taxon>Hexapoda</taxon>
        <taxon>Insecta</taxon>
        <taxon>Pterygota</taxon>
        <taxon>Neoptera</taxon>
        <taxon>Endopterygota</taxon>
        <taxon>Diptera</taxon>
        <taxon>Nematocera</taxon>
        <taxon>Culicoidea</taxon>
        <taxon>Culicidae</taxon>
        <taxon>Anophelinae</taxon>
        <taxon>Anopheles</taxon>
    </lineage>
</organism>
<keyword evidence="3" id="KW-0853">WD repeat</keyword>
<dbReference type="Proteomes" id="UP000076407">
    <property type="component" value="Unassembled WGS sequence"/>
</dbReference>
<sequence length="690" mass="76898">MTMESDDDLDHLVTSQVSEVRKTVTVVKASNADDAPSEEDEATSIKSESDDDEETAGESLRPPHTELPDSDVSIKSEPESENDEDDDAGDAEKDLLISNYLSALKSSMSEANDHGDESDDEDDVSIKSEDESEDEVGSVKSEPETESDSELPQDESNEIKDEQEEEKPATAGKKQKKDKKKKEKIKGQGSDKKAAGKSQDRSVKKAKEEKVSIRSGKIKSKVSKKKAKASAIDQPGSIQEKELMSLVFGGKDELVSNLTKSEKKSDKTDPAQDGKKKKAKQTPKKRRAVWHDSDDDDEEDAANMKRNKFTYDELPEQLTKERRRKQFEQIVGQPKWADLDRVREPDSDEEMLQTVGHVVKGAAASQGLPKGMIELKKLKNLNRETKIEGKISCINFHPTSMVAMMTGNRGLVSIVAVDGVRNEKLHTLWLQKVRISCSRLSPDGNEAIFGSYRKFFHVYNLLSGQSDTLKIPERETWQMKNFRISRCGRYLASVGECGEVHLMDARTKDVLQTIQLRYTCQSLAFTPDSRYLLCHSNDTEVSVFSLEQKRIVNVFQDEGCVNGSCIAICPNGQFVATGSRQGIVNLYTLDVTLTEKQPVPVKTFNNLTTYIDSLAFNATSELLVIASSTVKNAVRLIHVKSRTVFRNFPLHMTHLGHVSAAEFSPSGGYLALGTKQSTVLLFRVKHYPNY</sequence>
<feature type="compositionally biased region" description="Acidic residues" evidence="7">
    <location>
        <begin position="79"/>
        <end position="89"/>
    </location>
</feature>
<dbReference type="EnsemblMetazoa" id="AQUA006011-RA">
    <property type="protein sequence ID" value="AQUA006011-PA"/>
    <property type="gene ID" value="AQUA006011"/>
</dbReference>
<evidence type="ECO:0000256" key="4">
    <source>
        <dbReference type="ARBA" id="ARBA00022737"/>
    </source>
</evidence>
<dbReference type="SMART" id="SM00320">
    <property type="entry name" value="WD40"/>
    <property type="match status" value="5"/>
</dbReference>
<dbReference type="InterPro" id="IPR045161">
    <property type="entry name" value="Utp18"/>
</dbReference>
<dbReference type="SUPFAM" id="SSF50978">
    <property type="entry name" value="WD40 repeat-like"/>
    <property type="match status" value="1"/>
</dbReference>
<dbReference type="VEuPathDB" id="VectorBase:AQUA006011"/>
<dbReference type="GO" id="GO:0032040">
    <property type="term" value="C:small-subunit processome"/>
    <property type="evidence" value="ECO:0007669"/>
    <property type="project" value="TreeGrafter"/>
</dbReference>
<feature type="compositionally biased region" description="Basic and acidic residues" evidence="7">
    <location>
        <begin position="185"/>
        <end position="212"/>
    </location>
</feature>
<feature type="compositionally biased region" description="Basic and acidic residues" evidence="7">
    <location>
        <begin position="257"/>
        <end position="274"/>
    </location>
</feature>
<feature type="compositionally biased region" description="Acidic residues" evidence="7">
    <location>
        <begin position="144"/>
        <end position="165"/>
    </location>
</feature>
<dbReference type="AlphaFoldDB" id="A0A182X875"/>
<feature type="compositionally biased region" description="Polar residues" evidence="7">
    <location>
        <begin position="99"/>
        <end position="110"/>
    </location>
</feature>
<accession>A0A182X875</accession>
<keyword evidence="4" id="KW-0677">Repeat</keyword>
<evidence type="ECO:0000256" key="2">
    <source>
        <dbReference type="ARBA" id="ARBA00022552"/>
    </source>
</evidence>
<dbReference type="GO" id="GO:0006364">
    <property type="term" value="P:rRNA processing"/>
    <property type="evidence" value="ECO:0007669"/>
    <property type="project" value="UniProtKB-KW"/>
</dbReference>
<dbReference type="Pfam" id="PF00400">
    <property type="entry name" value="WD40"/>
    <property type="match status" value="1"/>
</dbReference>
<evidence type="ECO:0000256" key="3">
    <source>
        <dbReference type="ARBA" id="ARBA00022574"/>
    </source>
</evidence>
<feature type="region of interest" description="Disordered" evidence="7">
    <location>
        <begin position="26"/>
        <end position="244"/>
    </location>
</feature>